<evidence type="ECO:0000313" key="4">
    <source>
        <dbReference type="EMBL" id="PTF14251.1"/>
    </source>
</evidence>
<evidence type="ECO:0000313" key="6">
    <source>
        <dbReference type="Proteomes" id="UP000242088"/>
    </source>
</evidence>
<dbReference type="Gene3D" id="1.10.357.10">
    <property type="entry name" value="Tetracycline Repressor, domain 2"/>
    <property type="match status" value="1"/>
</dbReference>
<evidence type="ECO:0000259" key="3">
    <source>
        <dbReference type="PROSITE" id="PS50977"/>
    </source>
</evidence>
<dbReference type="Proteomes" id="UP000242088">
    <property type="component" value="Unassembled WGS sequence"/>
</dbReference>
<reference evidence="4" key="3">
    <citation type="submission" date="2018-03" db="EMBL/GenBank/DDBJ databases">
        <authorList>
            <person name="Naushad S."/>
        </authorList>
    </citation>
    <scope>NUCLEOTIDE SEQUENCE</scope>
    <source>
        <strain evidence="4">SNUC 1409</strain>
    </source>
</reference>
<dbReference type="SUPFAM" id="SSF46689">
    <property type="entry name" value="Homeodomain-like"/>
    <property type="match status" value="1"/>
</dbReference>
<feature type="domain" description="HTH tetR-type" evidence="3">
    <location>
        <begin position="17"/>
        <end position="78"/>
    </location>
</feature>
<dbReference type="EMBL" id="PYZI01000005">
    <property type="protein sequence ID" value="PTF14251.1"/>
    <property type="molecule type" value="Genomic_DNA"/>
</dbReference>
<dbReference type="PANTHER" id="PTHR43479">
    <property type="entry name" value="ACREF/ENVCD OPERON REPRESSOR-RELATED"/>
    <property type="match status" value="1"/>
</dbReference>
<keyword evidence="6" id="KW-1185">Reference proteome</keyword>
<reference evidence="5" key="2">
    <citation type="submission" date="2018-03" db="EMBL/GenBank/DDBJ databases">
        <authorList>
            <person name="Keele B.F."/>
        </authorList>
    </citation>
    <scope>NUCLEOTIDE SEQUENCE</scope>
    <source>
        <strain evidence="5">SNUC 4143</strain>
    </source>
</reference>
<protein>
    <submittedName>
        <fullName evidence="5">TetR/AcrR family transcriptional regulator</fullName>
    </submittedName>
</protein>
<proteinExistence type="predicted"/>
<dbReference type="InterPro" id="IPR050624">
    <property type="entry name" value="HTH-type_Tx_Regulator"/>
</dbReference>
<dbReference type="PANTHER" id="PTHR43479:SF11">
    <property type="entry name" value="ACREF_ENVCD OPERON REPRESSOR-RELATED"/>
    <property type="match status" value="1"/>
</dbReference>
<dbReference type="OrthoDB" id="1679733at2"/>
<name>A0A2K4DN41_9STAP</name>
<dbReference type="Proteomes" id="UP000243350">
    <property type="component" value="Unassembled WGS sequence"/>
</dbReference>
<feature type="DNA-binding region" description="H-T-H motif" evidence="2">
    <location>
        <begin position="41"/>
        <end position="60"/>
    </location>
</feature>
<evidence type="ECO:0000313" key="7">
    <source>
        <dbReference type="Proteomes" id="UP000243350"/>
    </source>
</evidence>
<keyword evidence="1 2" id="KW-0238">DNA-binding</keyword>
<evidence type="ECO:0000256" key="2">
    <source>
        <dbReference type="PROSITE-ProRule" id="PRU00335"/>
    </source>
</evidence>
<accession>A0A2K4DN41</accession>
<dbReference type="InterPro" id="IPR001647">
    <property type="entry name" value="HTH_TetR"/>
</dbReference>
<evidence type="ECO:0000256" key="1">
    <source>
        <dbReference type="ARBA" id="ARBA00023125"/>
    </source>
</evidence>
<evidence type="ECO:0000313" key="5">
    <source>
        <dbReference type="EMBL" id="PTF15184.1"/>
    </source>
</evidence>
<gene>
    <name evidence="4" type="ORF">BUY47_06295</name>
    <name evidence="5" type="ORF">BUY48_06525</name>
</gene>
<organism evidence="5 7">
    <name type="scientific">Staphylococcus devriesei</name>
    <dbReference type="NCBI Taxonomy" id="586733"/>
    <lineage>
        <taxon>Bacteria</taxon>
        <taxon>Bacillati</taxon>
        <taxon>Bacillota</taxon>
        <taxon>Bacilli</taxon>
        <taxon>Bacillales</taxon>
        <taxon>Staphylococcaceae</taxon>
        <taxon>Staphylococcus</taxon>
    </lineage>
</organism>
<dbReference type="InterPro" id="IPR009057">
    <property type="entry name" value="Homeodomain-like_sf"/>
</dbReference>
<dbReference type="Pfam" id="PF00440">
    <property type="entry name" value="TetR_N"/>
    <property type="match status" value="1"/>
</dbReference>
<dbReference type="AlphaFoldDB" id="A0A2K4DN41"/>
<dbReference type="PROSITE" id="PS50977">
    <property type="entry name" value="HTH_TETR_2"/>
    <property type="match status" value="1"/>
</dbReference>
<dbReference type="GO" id="GO:0003677">
    <property type="term" value="F:DNA binding"/>
    <property type="evidence" value="ECO:0007669"/>
    <property type="project" value="UniProtKB-UniRule"/>
</dbReference>
<sequence length="195" mass="22748">MEGDKMINQRKKRSDATHNKAIILQTTTQLLAQGEDISEMNMAEIAKKAGVGVGTLYRHFESKSLLCQAMMDEKVHDMFDEMDTFLHQHQDATVRDKIYGILSIYLDLKEANFNVLNFIEKSNSQHQSMINIPFYEQLKDLIKDQFTSQQQTQDLEFKINLMLNSFSSDFYYFAKHDQQLTKDQFLSRLLDIFIG</sequence>
<comment type="caution">
    <text evidence="5">The sequence shown here is derived from an EMBL/GenBank/DDBJ whole genome shotgun (WGS) entry which is preliminary data.</text>
</comment>
<dbReference type="EMBL" id="PYZH01000032">
    <property type="protein sequence ID" value="PTF15184.1"/>
    <property type="molecule type" value="Genomic_DNA"/>
</dbReference>
<reference evidence="6 7" key="1">
    <citation type="journal article" date="2016" name="Front. Microbiol.">
        <title>Comprehensive Phylogenetic Analysis of Bovine Non-aureus Staphylococci Species Based on Whole-Genome Sequencing.</title>
        <authorList>
            <person name="Naushad S."/>
            <person name="Barkema H.W."/>
            <person name="Luby C."/>
            <person name="Condas L.A."/>
            <person name="Nobrega D.B."/>
            <person name="Carson D.A."/>
            <person name="De Buck J."/>
        </authorList>
    </citation>
    <scope>NUCLEOTIDE SEQUENCE [LARGE SCALE GENOMIC DNA]</scope>
    <source>
        <strain evidence="4 6">SNUC 1409</strain>
        <strain evidence="5 7">SNUC 4143</strain>
    </source>
</reference>